<feature type="disulfide bond" evidence="5">
    <location>
        <begin position="426"/>
        <end position="435"/>
    </location>
</feature>
<comment type="caution">
    <text evidence="5">Lacks conserved residue(s) required for the propagation of feature annotation.</text>
</comment>
<dbReference type="SMART" id="SM00179">
    <property type="entry name" value="EGF_CA"/>
    <property type="match status" value="6"/>
</dbReference>
<evidence type="ECO:0000256" key="1">
    <source>
        <dbReference type="ARBA" id="ARBA00022536"/>
    </source>
</evidence>
<dbReference type="PROSITE" id="PS00022">
    <property type="entry name" value="EGF_1"/>
    <property type="match status" value="12"/>
</dbReference>
<feature type="domain" description="EGF-like" evidence="7">
    <location>
        <begin position="544"/>
        <end position="580"/>
    </location>
</feature>
<evidence type="ECO:0000259" key="7">
    <source>
        <dbReference type="PROSITE" id="PS50026"/>
    </source>
</evidence>
<name>A0A819B399_9BILA</name>
<feature type="disulfide bond" evidence="5">
    <location>
        <begin position="654"/>
        <end position="663"/>
    </location>
</feature>
<comment type="caution">
    <text evidence="10">The sequence shown here is derived from an EMBL/GenBank/DDBJ whole genome shotgun (WGS) entry which is preliminary data.</text>
</comment>
<dbReference type="SUPFAM" id="SSF57196">
    <property type="entry name" value="EGF/Laminin"/>
    <property type="match status" value="12"/>
</dbReference>
<dbReference type="Pfam" id="PF12661">
    <property type="entry name" value="hEGF"/>
    <property type="match status" value="1"/>
</dbReference>
<feature type="domain" description="EGF-like" evidence="7">
    <location>
        <begin position="322"/>
        <end position="358"/>
    </location>
</feature>
<feature type="domain" description="EGF-like" evidence="7">
    <location>
        <begin position="444"/>
        <end position="481"/>
    </location>
</feature>
<dbReference type="Proteomes" id="UP000663844">
    <property type="component" value="Unassembled WGS sequence"/>
</dbReference>
<keyword evidence="3" id="KW-0677">Repeat</keyword>
<dbReference type="InterPro" id="IPR000742">
    <property type="entry name" value="EGF"/>
</dbReference>
<dbReference type="EMBL" id="CAJNOG010000017">
    <property type="protein sequence ID" value="CAF0762894.1"/>
    <property type="molecule type" value="Genomic_DNA"/>
</dbReference>
<dbReference type="Pfam" id="PF00008">
    <property type="entry name" value="EGF"/>
    <property type="match status" value="8"/>
</dbReference>
<feature type="disulfide bond" evidence="5">
    <location>
        <begin position="390"/>
        <end position="399"/>
    </location>
</feature>
<dbReference type="GO" id="GO:0005509">
    <property type="term" value="F:calcium ion binding"/>
    <property type="evidence" value="ECO:0007669"/>
    <property type="project" value="InterPro"/>
</dbReference>
<feature type="disulfide bond" evidence="5">
    <location>
        <begin position="471"/>
        <end position="480"/>
    </location>
</feature>
<dbReference type="PROSITE" id="PS50940">
    <property type="entry name" value="CHIT_BIND_II"/>
    <property type="match status" value="1"/>
</dbReference>
<feature type="disulfide bond" evidence="5">
    <location>
        <begin position="570"/>
        <end position="579"/>
    </location>
</feature>
<dbReference type="AlphaFoldDB" id="A0A819B399"/>
<evidence type="ECO:0000256" key="5">
    <source>
        <dbReference type="PROSITE-ProRule" id="PRU00076"/>
    </source>
</evidence>
<evidence type="ECO:0000313" key="11">
    <source>
        <dbReference type="Proteomes" id="UP000663844"/>
    </source>
</evidence>
<dbReference type="GO" id="GO:0005576">
    <property type="term" value="C:extracellular region"/>
    <property type="evidence" value="ECO:0007669"/>
    <property type="project" value="InterPro"/>
</dbReference>
<dbReference type="FunFam" id="2.10.25.10:FF:000066">
    <property type="entry name" value="FAT atypical cadherin 4"/>
    <property type="match status" value="1"/>
</dbReference>
<dbReference type="InterPro" id="IPR001881">
    <property type="entry name" value="EGF-like_Ca-bd_dom"/>
</dbReference>
<keyword evidence="4 5" id="KW-1015">Disulfide bond</keyword>
<dbReference type="PROSITE" id="PS01186">
    <property type="entry name" value="EGF_2"/>
    <property type="match status" value="6"/>
</dbReference>
<dbReference type="SUPFAM" id="SSF57625">
    <property type="entry name" value="Invertebrate chitin-binding proteins"/>
    <property type="match status" value="1"/>
</dbReference>
<evidence type="ECO:0000256" key="2">
    <source>
        <dbReference type="ARBA" id="ARBA00022729"/>
    </source>
</evidence>
<feature type="disulfide bond" evidence="5">
    <location>
        <begin position="156"/>
        <end position="165"/>
    </location>
</feature>
<accession>A0A819B399</accession>
<feature type="domain" description="Chitin-binding type-2" evidence="8">
    <location>
        <begin position="28"/>
        <end position="81"/>
    </location>
</feature>
<gene>
    <name evidence="9" type="ORF">JYZ213_LOCUS3166</name>
    <name evidence="10" type="ORF">OXD698_LOCUS17923</name>
</gene>
<dbReference type="PANTHER" id="PTHR12916">
    <property type="entry name" value="CYTOCHROME C OXIDASE POLYPEPTIDE VIC-2"/>
    <property type="match status" value="1"/>
</dbReference>
<feature type="disulfide bond" evidence="5">
    <location>
        <begin position="305"/>
        <end position="314"/>
    </location>
</feature>
<dbReference type="PANTHER" id="PTHR12916:SF9">
    <property type="entry name" value="NEUROGENIC LOCUS NOTCH HOMOLOG PROTEIN 1-RELATED"/>
    <property type="match status" value="1"/>
</dbReference>
<dbReference type="PROSITE" id="PS50026">
    <property type="entry name" value="EGF_3"/>
    <property type="match status" value="12"/>
</dbReference>
<feature type="domain" description="EGF-like" evidence="7">
    <location>
        <begin position="588"/>
        <end position="624"/>
    </location>
</feature>
<feature type="domain" description="EGF-like" evidence="7">
    <location>
        <begin position="174"/>
        <end position="214"/>
    </location>
</feature>
<keyword evidence="2 6" id="KW-0732">Signal</keyword>
<sequence length="702" mass="74364">MKVEYTRLLIVLVCLIIKCVDVNGSLKREQCRDFAGDLSNCQRFIRCFYNLRVLFTCASGTAYVPELQTCVGKELVDDCNDSKNRIEITVNSNSTPGETDDYPTIEADLNALELPLQKSLSSDFGLTVTPKQFGCSSYCYNEGICVLVGQRITCRCPSGFIGVRCQITQLAISTRDVCSSAPCDNGGACVTTPGLGDNVFSCTCTTGWTGPLCDYPLDNPGGVVNPAPVGTACPSNPCLCGASCVTTQGGGFRCVCAAGFTGVLCDISTSGTAIGCTVTNPCSTTNPCSNAGVCVPTGTSYQCQCAGGFSGTNCQSNSALALRNLCQPNPCRNGGSCYLNQTNFACACPTGFGGTCCELTLAATNPCFVNPCLNSGTCQIAGINTYRCICPTGLVGTRCEQRMCDPNPCLYGGVCLPYGDSFLCQCPPQYTGRCCELLLVTTAAPNPCTVNPCLNSGTCTATSATEFTCSCTSSYYGRCCELRNFCQPNPCYNGGACIPTTNAYVCSCVYPNSGSNCELRIATPAPQSSCACILCPCPTPTTTTTNPCLPNPCQNNGGCAVTQNTAQCYCPSAFTGYYCQYTRKRTLSTAPCSNLTCLNGGECYMSDQGPQCTCPKPYFGEHCELMNRPRSCDPNPCGQSGQCISTKDGYKCICKNGMTGILCEQVIMPNDYRWCPLNCQAGTSCVYEGTIPKCRVLSVYKH</sequence>
<evidence type="ECO:0000256" key="4">
    <source>
        <dbReference type="ARBA" id="ARBA00023157"/>
    </source>
</evidence>
<feature type="disulfide bond" evidence="5">
    <location>
        <begin position="256"/>
        <end position="265"/>
    </location>
</feature>
<dbReference type="SMART" id="SM00181">
    <property type="entry name" value="EGF"/>
    <property type="match status" value="12"/>
</dbReference>
<evidence type="ECO:0000259" key="8">
    <source>
        <dbReference type="PROSITE" id="PS50940"/>
    </source>
</evidence>
<feature type="domain" description="EGF-like" evidence="7">
    <location>
        <begin position="229"/>
        <end position="266"/>
    </location>
</feature>
<feature type="disulfide bond" evidence="5">
    <location>
        <begin position="135"/>
        <end position="145"/>
    </location>
</feature>
<feature type="disulfide bond" evidence="5">
    <location>
        <begin position="508"/>
        <end position="517"/>
    </location>
</feature>
<dbReference type="InterPro" id="IPR036508">
    <property type="entry name" value="Chitin-bd_dom_sf"/>
</dbReference>
<protein>
    <submittedName>
        <fullName evidence="10">Uncharacterized protein</fullName>
    </submittedName>
</protein>
<feature type="disulfide bond" evidence="5">
    <location>
        <begin position="204"/>
        <end position="213"/>
    </location>
</feature>
<dbReference type="CDD" id="cd00054">
    <property type="entry name" value="EGF_CA"/>
    <property type="match status" value="3"/>
</dbReference>
<feature type="chain" id="PRO_5036234743" evidence="6">
    <location>
        <begin position="25"/>
        <end position="702"/>
    </location>
</feature>
<evidence type="ECO:0000313" key="9">
    <source>
        <dbReference type="EMBL" id="CAF0762894.1"/>
    </source>
</evidence>
<reference evidence="10" key="1">
    <citation type="submission" date="2021-02" db="EMBL/GenBank/DDBJ databases">
        <authorList>
            <person name="Nowell W R."/>
        </authorList>
    </citation>
    <scope>NUCLEOTIDE SEQUENCE</scope>
</reference>
<evidence type="ECO:0000313" key="10">
    <source>
        <dbReference type="EMBL" id="CAF3795246.1"/>
    </source>
</evidence>
<feature type="domain" description="EGF-like" evidence="7">
    <location>
        <begin position="131"/>
        <end position="166"/>
    </location>
</feature>
<proteinExistence type="predicted"/>
<feature type="domain" description="EGF-like" evidence="7">
    <location>
        <begin position="278"/>
        <end position="315"/>
    </location>
</feature>
<feature type="signal peptide" evidence="6">
    <location>
        <begin position="1"/>
        <end position="24"/>
    </location>
</feature>
<feature type="domain" description="EGF-like" evidence="7">
    <location>
        <begin position="628"/>
        <end position="664"/>
    </location>
</feature>
<dbReference type="InterPro" id="IPR013032">
    <property type="entry name" value="EGF-like_CS"/>
</dbReference>
<feature type="domain" description="EGF-like" evidence="7">
    <location>
        <begin position="401"/>
        <end position="436"/>
    </location>
</feature>
<dbReference type="Proteomes" id="UP000663845">
    <property type="component" value="Unassembled WGS sequence"/>
</dbReference>
<dbReference type="FunFam" id="2.10.25.10:FF:000063">
    <property type="entry name" value="Slit guidance ligand 2"/>
    <property type="match status" value="1"/>
</dbReference>
<keyword evidence="1 5" id="KW-0245">EGF-like domain</keyword>
<dbReference type="SMART" id="SM00494">
    <property type="entry name" value="ChtBD2"/>
    <property type="match status" value="1"/>
</dbReference>
<dbReference type="InterPro" id="IPR002557">
    <property type="entry name" value="Chitin-bd_dom"/>
</dbReference>
<feature type="disulfide bond" evidence="5">
    <location>
        <begin position="614"/>
        <end position="623"/>
    </location>
</feature>
<evidence type="ECO:0000256" key="3">
    <source>
        <dbReference type="ARBA" id="ARBA00022737"/>
    </source>
</evidence>
<feature type="domain" description="EGF-like" evidence="7">
    <location>
        <begin position="363"/>
        <end position="400"/>
    </location>
</feature>
<feature type="disulfide bond" evidence="5">
    <location>
        <begin position="348"/>
        <end position="357"/>
    </location>
</feature>
<dbReference type="Gene3D" id="2.10.25.10">
    <property type="entry name" value="Laminin"/>
    <property type="match status" value="12"/>
</dbReference>
<dbReference type="EMBL" id="CAJOAZ010001295">
    <property type="protein sequence ID" value="CAF3795246.1"/>
    <property type="molecule type" value="Genomic_DNA"/>
</dbReference>
<dbReference type="GO" id="GO:0008061">
    <property type="term" value="F:chitin binding"/>
    <property type="evidence" value="ECO:0007669"/>
    <property type="project" value="InterPro"/>
</dbReference>
<organism evidence="10 11">
    <name type="scientific">Adineta steineri</name>
    <dbReference type="NCBI Taxonomy" id="433720"/>
    <lineage>
        <taxon>Eukaryota</taxon>
        <taxon>Metazoa</taxon>
        <taxon>Spiralia</taxon>
        <taxon>Gnathifera</taxon>
        <taxon>Rotifera</taxon>
        <taxon>Eurotatoria</taxon>
        <taxon>Bdelloidea</taxon>
        <taxon>Adinetida</taxon>
        <taxon>Adinetidae</taxon>
        <taxon>Adineta</taxon>
    </lineage>
</organism>
<feature type="domain" description="EGF-like" evidence="7">
    <location>
        <begin position="482"/>
        <end position="518"/>
    </location>
</feature>
<evidence type="ECO:0000256" key="6">
    <source>
        <dbReference type="SAM" id="SignalP"/>
    </source>
</evidence>